<dbReference type="RefSeq" id="WP_048044013.1">
    <property type="nucleotide sequence ID" value="NZ_JJPA01000071.1"/>
</dbReference>
<dbReference type="Proteomes" id="UP000034399">
    <property type="component" value="Unassembled WGS sequence"/>
</dbReference>
<organism evidence="1 2">
    <name type="scientific">Methanosarcina mazei</name>
    <name type="common">Methanosarcina frisia</name>
    <dbReference type="NCBI Taxonomy" id="2209"/>
    <lineage>
        <taxon>Archaea</taxon>
        <taxon>Methanobacteriati</taxon>
        <taxon>Methanobacteriota</taxon>
        <taxon>Stenosarchaea group</taxon>
        <taxon>Methanomicrobia</taxon>
        <taxon>Methanosarcinales</taxon>
        <taxon>Methanosarcinaceae</taxon>
        <taxon>Methanosarcina</taxon>
    </lineage>
</organism>
<comment type="caution">
    <text evidence="1">The sequence shown here is derived from an EMBL/GenBank/DDBJ whole genome shotgun (WGS) entry which is preliminary data.</text>
</comment>
<proteinExistence type="predicted"/>
<protein>
    <submittedName>
        <fullName evidence="1">Uncharacterized protein</fullName>
    </submittedName>
</protein>
<name>A0A0F8GSJ3_METMZ</name>
<accession>A0A0F8GSJ3</accession>
<evidence type="ECO:0000313" key="2">
    <source>
        <dbReference type="Proteomes" id="UP000034399"/>
    </source>
</evidence>
<dbReference type="AlphaFoldDB" id="A0A0F8GSJ3"/>
<dbReference type="PATRIC" id="fig|2209.61.peg.3350"/>
<gene>
    <name evidence="1" type="ORF">DU52_15555</name>
</gene>
<evidence type="ECO:0000313" key="1">
    <source>
        <dbReference type="EMBL" id="KKG35355.1"/>
    </source>
</evidence>
<sequence>MYFPASVTIARKVSKNAHHVVSYGTPATLTCKYQEVSQKIINNNNQEVVASAWLMFPAGTSIGYDDKITLPSGATPFIASIATIRDHMNRAVCVEVYLSKSGGGL</sequence>
<reference evidence="1 2" key="1">
    <citation type="journal article" date="2015" name="ISME J.">
        <title>Genomic and phenotypic differentiation among Methanosarcina mazei populations from Columbia River sediment.</title>
        <authorList>
            <person name="Youngblut N.D."/>
            <person name="Wirth J.S."/>
            <person name="Henriksen J.R."/>
            <person name="Smith M."/>
            <person name="Simon H."/>
            <person name="Metcalf W.W."/>
            <person name="Whitaker R.J."/>
        </authorList>
    </citation>
    <scope>NUCLEOTIDE SEQUENCE [LARGE SCALE GENOMIC DNA]</scope>
    <source>
        <strain evidence="1 2">3.F.A.1A.1</strain>
    </source>
</reference>
<dbReference type="EMBL" id="JJPA01000071">
    <property type="protein sequence ID" value="KKG35355.1"/>
    <property type="molecule type" value="Genomic_DNA"/>
</dbReference>